<keyword evidence="1" id="KW-0472">Membrane</keyword>
<dbReference type="InterPro" id="IPR012495">
    <property type="entry name" value="TadE-like_dom"/>
</dbReference>
<dbReference type="AlphaFoldDB" id="A0A076PPU5"/>
<reference evidence="3 4" key="1">
    <citation type="journal article" date="2014" name="Genome Announc.">
        <title>Complete Genome Sequence of Polychlorinated Biphenyl Degrader Comamonas testosteroni TK102 (NBRC 109938).</title>
        <authorList>
            <person name="Fukuda K."/>
            <person name="Hosoyama A."/>
            <person name="Tsuchikane K."/>
            <person name="Ohji S."/>
            <person name="Yamazoe A."/>
            <person name="Fujita N."/>
            <person name="Shintani M."/>
            <person name="Kimbara K."/>
        </authorList>
    </citation>
    <scope>NUCLEOTIDE SEQUENCE [LARGE SCALE GENOMIC DNA]</scope>
    <source>
        <strain evidence="3">TK102</strain>
    </source>
</reference>
<protein>
    <submittedName>
        <fullName evidence="3">Pilus assembly protein TadE</fullName>
    </submittedName>
</protein>
<accession>A0A076PPU5</accession>
<evidence type="ECO:0000313" key="3">
    <source>
        <dbReference type="EMBL" id="AIJ46701.1"/>
    </source>
</evidence>
<organism evidence="3 4">
    <name type="scientific">Comamonas testosteroni TK102</name>
    <dbReference type="NCBI Taxonomy" id="1392005"/>
    <lineage>
        <taxon>Bacteria</taxon>
        <taxon>Pseudomonadati</taxon>
        <taxon>Pseudomonadota</taxon>
        <taxon>Betaproteobacteria</taxon>
        <taxon>Burkholderiales</taxon>
        <taxon>Comamonadaceae</taxon>
        <taxon>Comamonas</taxon>
    </lineage>
</organism>
<feature type="domain" description="TadE-like" evidence="2">
    <location>
        <begin position="12"/>
        <end position="54"/>
    </location>
</feature>
<keyword evidence="1" id="KW-0812">Transmembrane</keyword>
<evidence type="ECO:0000256" key="1">
    <source>
        <dbReference type="SAM" id="Phobius"/>
    </source>
</evidence>
<evidence type="ECO:0000259" key="2">
    <source>
        <dbReference type="Pfam" id="PF07811"/>
    </source>
</evidence>
<gene>
    <name evidence="3" type="ORF">O987_12890</name>
</gene>
<dbReference type="EMBL" id="CP006704">
    <property type="protein sequence ID" value="AIJ46701.1"/>
    <property type="molecule type" value="Genomic_DNA"/>
</dbReference>
<dbReference type="Proteomes" id="UP000028782">
    <property type="component" value="Chromosome"/>
</dbReference>
<name>A0A076PPU5_COMTE</name>
<dbReference type="HOGENOM" id="CLU_136271_1_0_4"/>
<proteinExistence type="predicted"/>
<feature type="transmembrane region" description="Helical" evidence="1">
    <location>
        <begin position="12"/>
        <end position="33"/>
    </location>
</feature>
<dbReference type="KEGG" id="ctes:O987_12890"/>
<keyword evidence="1" id="KW-1133">Transmembrane helix</keyword>
<evidence type="ECO:0000313" key="4">
    <source>
        <dbReference type="Proteomes" id="UP000028782"/>
    </source>
</evidence>
<sequence>MKTPRHSRSERGATIVEFALALLVFLMFLFGIVDFSRMLFTWVAANEAARAGARYAAVCDDTAQQAKVLARMQALLPQVSTVNVSWAPSGCTAASCQSVTVAITGLKFQWISPIVGQGLQTAIPMPGFSSTLPREVMRQDINSSTACSS</sequence>
<dbReference type="RefSeq" id="WP_003055604.1">
    <property type="nucleotide sequence ID" value="NZ_CP006704.1"/>
</dbReference>
<dbReference type="Pfam" id="PF07811">
    <property type="entry name" value="TadE"/>
    <property type="match status" value="1"/>
</dbReference>